<name>A0A1H2UC29_9PSEU</name>
<dbReference type="InterPro" id="IPR051704">
    <property type="entry name" value="FAD_aromatic-hydroxylase"/>
</dbReference>
<dbReference type="Gene3D" id="3.50.50.60">
    <property type="entry name" value="FAD/NAD(P)-binding domain"/>
    <property type="match status" value="1"/>
</dbReference>
<dbReference type="OrthoDB" id="3356051at2"/>
<dbReference type="Proteomes" id="UP000199515">
    <property type="component" value="Unassembled WGS sequence"/>
</dbReference>
<dbReference type="RefSeq" id="WP_091286739.1">
    <property type="nucleotide sequence ID" value="NZ_FNON01000001.1"/>
</dbReference>
<evidence type="ECO:0000259" key="1">
    <source>
        <dbReference type="Pfam" id="PF01494"/>
    </source>
</evidence>
<dbReference type="PANTHER" id="PTHR46865">
    <property type="entry name" value="OXIDOREDUCTASE-RELATED"/>
    <property type="match status" value="1"/>
</dbReference>
<dbReference type="AlphaFoldDB" id="A0A1H2UC29"/>
<accession>A0A1H2UC29</accession>
<evidence type="ECO:0000313" key="3">
    <source>
        <dbReference type="Proteomes" id="UP000199515"/>
    </source>
</evidence>
<reference evidence="2 3" key="1">
    <citation type="submission" date="2016-10" db="EMBL/GenBank/DDBJ databases">
        <authorList>
            <person name="de Groot N.N."/>
        </authorList>
    </citation>
    <scope>NUCLEOTIDE SEQUENCE [LARGE SCALE GENOMIC DNA]</scope>
    <source>
        <strain evidence="2 3">CPCC 202699</strain>
    </source>
</reference>
<dbReference type="EMBL" id="FNON01000001">
    <property type="protein sequence ID" value="SDW53640.1"/>
    <property type="molecule type" value="Genomic_DNA"/>
</dbReference>
<dbReference type="InterPro" id="IPR002938">
    <property type="entry name" value="FAD-bd"/>
</dbReference>
<gene>
    <name evidence="2" type="ORF">SAMN05421504_101844</name>
</gene>
<evidence type="ECO:0000313" key="2">
    <source>
        <dbReference type="EMBL" id="SDW53640.1"/>
    </source>
</evidence>
<dbReference type="PRINTS" id="PR00420">
    <property type="entry name" value="RNGMNOXGNASE"/>
</dbReference>
<dbReference type="STRING" id="589385.SAMN05421504_101844"/>
<dbReference type="Gene3D" id="3.30.9.10">
    <property type="entry name" value="D-Amino Acid Oxidase, subunit A, domain 2"/>
    <property type="match status" value="1"/>
</dbReference>
<feature type="domain" description="FAD-binding" evidence="1">
    <location>
        <begin position="5"/>
        <end position="319"/>
    </location>
</feature>
<keyword evidence="3" id="KW-1185">Reference proteome</keyword>
<dbReference type="Pfam" id="PF01494">
    <property type="entry name" value="FAD_binding_3"/>
    <property type="match status" value="1"/>
</dbReference>
<dbReference type="GO" id="GO:0071949">
    <property type="term" value="F:FAD binding"/>
    <property type="evidence" value="ECO:0007669"/>
    <property type="project" value="InterPro"/>
</dbReference>
<proteinExistence type="predicted"/>
<sequence length="395" mass="43533">MRNKTILISGSSVAGPTLAYWLARHGFRPTVVERAASLREGGYAVDVRGAAVEVIERMGLLTQVRSLATETERTAYVDADNRQVAGLTADARNGREGDDLEIMRGDLARLLFDATQPEVEYLWGESVTSLVQDADGVRVTFEKAAPRTFDLVLGADGLHSNIRGLAFGAESEFVKDLGYYVSIFSTENHLNLDRQELCYNTPGKLAAMYSANGNSEAKAQFYFTSDKLDYDRRDTKAQKRILAEAYAGEGWVVPQLLEAMWDAKDFYFDSVSQVRLDSWSRGRVALVGDAAHCASPLSGMGTDLALVGAYFLAGELKAVGGDYPIAFARYEQHMRDYVAKGQKSAGDNGKWFVPETKGMIGFRNQNIRMLQYMPWKNMITGGASRAAKSVDIKAY</sequence>
<organism evidence="2 3">
    <name type="scientific">Amycolatopsis xylanica</name>
    <dbReference type="NCBI Taxonomy" id="589385"/>
    <lineage>
        <taxon>Bacteria</taxon>
        <taxon>Bacillati</taxon>
        <taxon>Actinomycetota</taxon>
        <taxon>Actinomycetes</taxon>
        <taxon>Pseudonocardiales</taxon>
        <taxon>Pseudonocardiaceae</taxon>
        <taxon>Amycolatopsis</taxon>
    </lineage>
</organism>
<dbReference type="PANTHER" id="PTHR46865:SF2">
    <property type="entry name" value="MONOOXYGENASE"/>
    <property type="match status" value="1"/>
</dbReference>
<dbReference type="SUPFAM" id="SSF51905">
    <property type="entry name" value="FAD/NAD(P)-binding domain"/>
    <property type="match status" value="1"/>
</dbReference>
<dbReference type="InterPro" id="IPR036188">
    <property type="entry name" value="FAD/NAD-bd_sf"/>
</dbReference>
<protein>
    <submittedName>
        <fullName evidence="2">2-polyprenyl-6-methoxyphenol hydroxylase</fullName>
    </submittedName>
</protein>